<dbReference type="InterPro" id="IPR002523">
    <property type="entry name" value="MgTranspt_CorA/ZnTranspt_ZntB"/>
</dbReference>
<dbReference type="SUPFAM" id="SSF48403">
    <property type="entry name" value="Ankyrin repeat"/>
    <property type="match status" value="1"/>
</dbReference>
<feature type="transmembrane region" description="Helical" evidence="5">
    <location>
        <begin position="1047"/>
        <end position="1068"/>
    </location>
</feature>
<feature type="compositionally biased region" description="Basic and acidic residues" evidence="4">
    <location>
        <begin position="683"/>
        <end position="699"/>
    </location>
</feature>
<evidence type="ECO:0000313" key="6">
    <source>
        <dbReference type="EMBL" id="CEF71982.1"/>
    </source>
</evidence>
<dbReference type="GO" id="GO:0016020">
    <property type="term" value="C:membrane"/>
    <property type="evidence" value="ECO:0007669"/>
    <property type="project" value="InterPro"/>
</dbReference>
<dbReference type="VEuPathDB" id="FungiDB:FGRAMPH1_01G00365"/>
<reference evidence="7 8" key="2">
    <citation type="journal article" date="2010" name="Nature">
        <title>Comparative genomics reveals mobile pathogenicity chromosomes in Fusarium.</title>
        <authorList>
            <person name="Ma L.J."/>
            <person name="van der Does H.C."/>
            <person name="Borkovich K.A."/>
            <person name="Coleman J.J."/>
            <person name="Daboussi M.J."/>
            <person name="Di Pietro A."/>
            <person name="Dufresne M."/>
            <person name="Freitag M."/>
            <person name="Grabherr M."/>
            <person name="Henrissat B."/>
            <person name="Houterman P.M."/>
            <person name="Kang S."/>
            <person name="Shim W.B."/>
            <person name="Woloshuk C."/>
            <person name="Xie X."/>
            <person name="Xu J.R."/>
            <person name="Antoniw J."/>
            <person name="Baker S.E."/>
            <person name="Bluhm B.H."/>
            <person name="Breakspear A."/>
            <person name="Brown D.W."/>
            <person name="Butchko R.A."/>
            <person name="Chapman S."/>
            <person name="Coulson R."/>
            <person name="Coutinho P.M."/>
            <person name="Danchin E.G."/>
            <person name="Diener A."/>
            <person name="Gale L.R."/>
            <person name="Gardiner D.M."/>
            <person name="Goff S."/>
            <person name="Hammond-Kosack K.E."/>
            <person name="Hilburn K."/>
            <person name="Hua-Van A."/>
            <person name="Jonkers W."/>
            <person name="Kazan K."/>
            <person name="Kodira C.D."/>
            <person name="Koehrsen M."/>
            <person name="Kumar L."/>
            <person name="Lee Y.H."/>
            <person name="Li L."/>
            <person name="Manners J.M."/>
            <person name="Miranda-Saavedra D."/>
            <person name="Mukherjee M."/>
            <person name="Park G."/>
            <person name="Park J."/>
            <person name="Park S.Y."/>
            <person name="Proctor R.H."/>
            <person name="Regev A."/>
            <person name="Ruiz-Roldan M.C."/>
            <person name="Sain D."/>
            <person name="Sakthikumar S."/>
            <person name="Sykes S."/>
            <person name="Schwartz D.C."/>
            <person name="Turgeon B.G."/>
            <person name="Wapinski I."/>
            <person name="Yoder O."/>
            <person name="Young S."/>
            <person name="Zeng Q."/>
            <person name="Zhou S."/>
            <person name="Galagan J."/>
            <person name="Cuomo C.A."/>
            <person name="Kistler H.C."/>
            <person name="Rep M."/>
        </authorList>
    </citation>
    <scope>GENOME REANNOTATION</scope>
    <source>
        <strain evidence="8">ATCC MYA-4620 / CBS 123657 / FGSC 9075 / NRRL 31084 / PH-1</strain>
        <strain evidence="7">PH-1 / ATCC MYA-4620 / FGSC 9075 / NRRL 31084</strain>
    </source>
</reference>
<evidence type="ECO:0000256" key="2">
    <source>
        <dbReference type="ARBA" id="ARBA00023043"/>
    </source>
</evidence>
<reference evidence="7" key="4">
    <citation type="submission" date="2017-01" db="UniProtKB">
        <authorList>
            <consortium name="EnsemblFungi"/>
        </authorList>
    </citation>
    <scope>IDENTIFICATION</scope>
    <source>
        <strain evidence="7">PH-1 / ATCC MYA-4620 / FGSC 9075 / NRRL 31084</strain>
    </source>
</reference>
<dbReference type="InParanoid" id="A0A098D0L7"/>
<dbReference type="AlphaFoldDB" id="A0A098D0L7"/>
<dbReference type="Proteomes" id="UP000070720">
    <property type="component" value="Chromosome 1"/>
</dbReference>
<keyword evidence="5" id="KW-0812">Transmembrane</keyword>
<protein>
    <submittedName>
        <fullName evidence="6">Chromosome 1, complete genome</fullName>
    </submittedName>
</protein>
<dbReference type="Gene3D" id="1.25.40.20">
    <property type="entry name" value="Ankyrin repeat-containing domain"/>
    <property type="match status" value="2"/>
</dbReference>
<dbReference type="InterPro" id="IPR036770">
    <property type="entry name" value="Ankyrin_rpt-contain_sf"/>
</dbReference>
<organism evidence="6 8">
    <name type="scientific">Gibberella zeae (strain ATCC MYA-4620 / CBS 123657 / FGSC 9075 / NRRL 31084 / PH-1)</name>
    <name type="common">Wheat head blight fungus</name>
    <name type="synonym">Fusarium graminearum</name>
    <dbReference type="NCBI Taxonomy" id="229533"/>
    <lineage>
        <taxon>Eukaryota</taxon>
        <taxon>Fungi</taxon>
        <taxon>Dikarya</taxon>
        <taxon>Ascomycota</taxon>
        <taxon>Pezizomycotina</taxon>
        <taxon>Sordariomycetes</taxon>
        <taxon>Hypocreomycetidae</taxon>
        <taxon>Hypocreales</taxon>
        <taxon>Nectriaceae</taxon>
        <taxon>Fusarium</taxon>
    </lineage>
</organism>
<feature type="repeat" description="ANK" evidence="3">
    <location>
        <begin position="133"/>
        <end position="165"/>
    </location>
</feature>
<dbReference type="PANTHER" id="PTHR24173">
    <property type="entry name" value="ANKYRIN REPEAT CONTAINING"/>
    <property type="match status" value="1"/>
</dbReference>
<evidence type="ECO:0000256" key="3">
    <source>
        <dbReference type="PROSITE-ProRule" id="PRU00023"/>
    </source>
</evidence>
<evidence type="ECO:0000256" key="5">
    <source>
        <dbReference type="SAM" id="Phobius"/>
    </source>
</evidence>
<feature type="transmembrane region" description="Helical" evidence="5">
    <location>
        <begin position="1080"/>
        <end position="1102"/>
    </location>
</feature>
<name>A0A098D0L7_GIBZE</name>
<feature type="repeat" description="ANK" evidence="3">
    <location>
        <begin position="275"/>
        <end position="307"/>
    </location>
</feature>
<feature type="repeat" description="ANK" evidence="3">
    <location>
        <begin position="201"/>
        <end position="233"/>
    </location>
</feature>
<reference evidence="6 8" key="3">
    <citation type="journal article" date="2015" name="BMC Genomics">
        <title>The completed genome sequence of the pathogenic ascomycete fungus Fusarium graminearum.</title>
        <authorList>
            <person name="King R."/>
            <person name="Urban M."/>
            <person name="Hammond-Kosack M.C."/>
            <person name="Hassani-Pak K."/>
            <person name="Hammond-Kosack K.E."/>
        </authorList>
    </citation>
    <scope>NUCLEOTIDE SEQUENCE [LARGE SCALE GENOMIC DNA]</scope>
    <source>
        <strain evidence="8">ATCC MYA-4620 / CBS 123657 / FGSC 9075 / NRRL 31084 / PH-1</strain>
        <strain evidence="6">PH-1</strain>
    </source>
</reference>
<dbReference type="InterPro" id="IPR002110">
    <property type="entry name" value="Ankyrin_rpt"/>
</dbReference>
<dbReference type="SMART" id="SM00248">
    <property type="entry name" value="ANK"/>
    <property type="match status" value="8"/>
</dbReference>
<keyword evidence="1" id="KW-0677">Repeat</keyword>
<reference evidence="7 8" key="1">
    <citation type="journal article" date="2007" name="Science">
        <title>The Fusarium graminearum genome reveals a link between localized polymorphism and pathogen specialization.</title>
        <authorList>
            <person name="Cuomo C.A."/>
            <person name="Gueldener U."/>
            <person name="Xu J.-R."/>
            <person name="Trail F."/>
            <person name="Turgeon B.G."/>
            <person name="Di Pietro A."/>
            <person name="Walton J.D."/>
            <person name="Ma L.-J."/>
            <person name="Baker S.E."/>
            <person name="Rep M."/>
            <person name="Adam G."/>
            <person name="Antoniw J."/>
            <person name="Baldwin T."/>
            <person name="Calvo S.E."/>
            <person name="Chang Y.-L."/>
            <person name="DeCaprio D."/>
            <person name="Gale L.R."/>
            <person name="Gnerre S."/>
            <person name="Goswami R.S."/>
            <person name="Hammond-Kosack K."/>
            <person name="Harris L.J."/>
            <person name="Hilburn K."/>
            <person name="Kennell J.C."/>
            <person name="Kroken S."/>
            <person name="Magnuson J.K."/>
            <person name="Mannhaupt G."/>
            <person name="Mauceli E.W."/>
            <person name="Mewes H.-W."/>
            <person name="Mitterbauer R."/>
            <person name="Muehlbauer G."/>
            <person name="Muensterkoetter M."/>
            <person name="Nelson D."/>
            <person name="O'Donnell K."/>
            <person name="Ouellet T."/>
            <person name="Qi W."/>
            <person name="Quesneville H."/>
            <person name="Roncero M.I.G."/>
            <person name="Seong K.-Y."/>
            <person name="Tetko I.V."/>
            <person name="Urban M."/>
            <person name="Waalwijk C."/>
            <person name="Ward T.J."/>
            <person name="Yao J."/>
            <person name="Birren B.W."/>
            <person name="Kistler H.C."/>
        </authorList>
    </citation>
    <scope>NUCLEOTIDE SEQUENCE [LARGE SCALE GENOMIC DNA]</scope>
    <source>
        <strain evidence="8">ATCC MYA-4620 / CBS 123657 / FGSC 9075 / NRRL 31084 / PH-1</strain>
        <strain evidence="7">PH-1 / ATCC MYA-4620 / FGSC 9075 / NRRL 31084</strain>
    </source>
</reference>
<dbReference type="PROSITE" id="PS50088">
    <property type="entry name" value="ANK_REPEAT"/>
    <property type="match status" value="4"/>
</dbReference>
<dbReference type="PANTHER" id="PTHR24173:SF74">
    <property type="entry name" value="ANKYRIN REPEAT DOMAIN-CONTAINING PROTEIN 16"/>
    <property type="match status" value="1"/>
</dbReference>
<evidence type="ECO:0000313" key="8">
    <source>
        <dbReference type="Proteomes" id="UP000070720"/>
    </source>
</evidence>
<sequence length="1186" mass="134714">MAGLRFRPHAGDAATTGDEEAQPQPPGTLATGAIRADTQAPINNENQDNSTNNQNNAGNSNALYKLLGEAADDNEAMRELSSRWDFLKTEVNVPSPNDENKTPLHLAAEKGFKSVVKKLLEEAAADPSLGDEDGWRPLHFACSAGHTTVMDELISHNADPEVTERFGRNLLHIAGIYGQIAAFNHIAERYIQLLERTTTKSRMTPLHSAVYWGSEQMVNVCLNSGADIYAKDSDGQTTLMMAAYTKDKDKMDILMKRLKSADSDLTVHINACNNEGKTPLMVACERGWAQGVEVLGQAGADYNSRDQLGRLALHYSILCGDLSIIEKITKETDPKNLLMTDDNGLSAFDNFDFNQATNQVTQLESITNHVFACITSEYSQREMLEWAAKGTKRSKIFRMLVERLTSKHIFDNIDTNDLSAFELAVHSRLPWALWILIDNFPSTSETLAPVQKAQELAKELLPPEIKSKKPELNDYGTQQEMSRSNKEDAILYDMQNYLHDFAVAENYKRNLSKPVKQREGLDEVLPEFKATITQFFDGQSQSSQRRTRWIKQWRSIENVIYGKGPVKVADDMMKTWFPYPKTELKTGPQNSGLPKQDTEIQTRLKWIHLPVTNMVWMEDLVRRIVNERNLSANQTQSIASFLRRSWVQVPDRTSASRFMRPLYVSKFKDELDLLDDTITDRPSGTDKDANKDANSKTDIKNVTGQEQSNPIGISAAYLPYLSMSTWTPSTISVLNKRDRLYKNLLDVYKDDAIHQSATLDESYYHFWSDKASKADQEERNKSQVVTKYLMGGTGEEVEDGDPYRVYTVVRVKQLWVWTILDEWVITATPHAVDELQEDDLPKDFLSHPDIHEQITEASSKPGFAARVATLITNYCVDTYERKRSSEQVDASQDSDSSSSNSHDVKEELATRSIRQLFSDIVNENAREEKRLFSDCHSLTQSRKKGNDDKLKSILTQASKLACDIKDLRDELNMLRSIVNSQLTVQNEMPGNTNGSSSITGQYFSKDLEELENVAKRTQESVDTILTLAETEIANDQARQATRQGRTMMVFTVVTILFLPLSFLSSLFALSDKPFEQTPSWIHVIIWTVSFTFFVPVASIALFSDAAAKQWNRIWGPMEQIVTKHWCDFQEKQENKKELKESKKEEAEKKKKEEAWRKENDRLRKKEDELNRKREELMNNRPDISPV</sequence>
<feature type="compositionally biased region" description="Low complexity" evidence="4">
    <location>
        <begin position="887"/>
        <end position="901"/>
    </location>
</feature>
<dbReference type="Pfam" id="PF12796">
    <property type="entry name" value="Ank_2"/>
    <property type="match status" value="2"/>
</dbReference>
<dbReference type="GO" id="GO:0046873">
    <property type="term" value="F:metal ion transmembrane transporter activity"/>
    <property type="evidence" value="ECO:0007669"/>
    <property type="project" value="InterPro"/>
</dbReference>
<feature type="region of interest" description="Disordered" evidence="4">
    <location>
        <begin position="1"/>
        <end position="31"/>
    </location>
</feature>
<gene>
    <name evidence="7" type="primary">FG00133.1</name>
    <name evidence="6" type="ORF">FGRAMPH1_01T00365</name>
</gene>
<keyword evidence="8" id="KW-1185">Reference proteome</keyword>
<feature type="compositionally biased region" description="Basic and acidic residues" evidence="4">
    <location>
        <begin position="1134"/>
        <end position="1177"/>
    </location>
</feature>
<keyword evidence="5" id="KW-1133">Transmembrane helix</keyword>
<dbReference type="EMBL" id="HG970332">
    <property type="protein sequence ID" value="CEF71982.1"/>
    <property type="molecule type" value="Genomic_DNA"/>
</dbReference>
<feature type="region of interest" description="Disordered" evidence="4">
    <location>
        <begin position="678"/>
        <end position="705"/>
    </location>
</feature>
<dbReference type="Pfam" id="PF00023">
    <property type="entry name" value="Ank"/>
    <property type="match status" value="1"/>
</dbReference>
<evidence type="ECO:0000256" key="4">
    <source>
        <dbReference type="SAM" id="MobiDB-lite"/>
    </source>
</evidence>
<accession>A0A0E0RL57</accession>
<dbReference type="Gene3D" id="1.20.58.340">
    <property type="entry name" value="Magnesium transport protein CorA, transmembrane region"/>
    <property type="match status" value="1"/>
</dbReference>
<keyword evidence="2 3" id="KW-0040">ANK repeat</keyword>
<feature type="region of interest" description="Disordered" evidence="4">
    <location>
        <begin position="1134"/>
        <end position="1186"/>
    </location>
</feature>
<dbReference type="eggNOG" id="KOG4177">
    <property type="taxonomic scope" value="Eukaryota"/>
</dbReference>
<accession>A0A098D0L7</accession>
<dbReference type="PROSITE" id="PS50297">
    <property type="entry name" value="ANK_REP_REGION"/>
    <property type="match status" value="4"/>
</dbReference>
<proteinExistence type="predicted"/>
<dbReference type="Pfam" id="PF01544">
    <property type="entry name" value="CorA"/>
    <property type="match status" value="1"/>
</dbReference>
<dbReference type="EnsemblFungi" id="CEF71982">
    <property type="protein sequence ID" value="CEF71982"/>
    <property type="gene ID" value="FGRRES_15694"/>
</dbReference>
<feature type="region of interest" description="Disordered" evidence="4">
    <location>
        <begin position="883"/>
        <end position="907"/>
    </location>
</feature>
<feature type="repeat" description="ANK" evidence="3">
    <location>
        <begin position="99"/>
        <end position="132"/>
    </location>
</feature>
<evidence type="ECO:0000256" key="1">
    <source>
        <dbReference type="ARBA" id="ARBA00022737"/>
    </source>
</evidence>
<keyword evidence="5" id="KW-0472">Membrane</keyword>
<evidence type="ECO:0000313" key="7">
    <source>
        <dbReference type="EnsemblFungi" id="CEF71982"/>
    </source>
</evidence>